<evidence type="ECO:0000313" key="2">
    <source>
        <dbReference type="Proteomes" id="UP001172457"/>
    </source>
</evidence>
<dbReference type="SUPFAM" id="SSF52949">
    <property type="entry name" value="Macro domain-like"/>
    <property type="match status" value="1"/>
</dbReference>
<proteinExistence type="predicted"/>
<organism evidence="1 2">
    <name type="scientific">Centaurea solstitialis</name>
    <name type="common">yellow star-thistle</name>
    <dbReference type="NCBI Taxonomy" id="347529"/>
    <lineage>
        <taxon>Eukaryota</taxon>
        <taxon>Viridiplantae</taxon>
        <taxon>Streptophyta</taxon>
        <taxon>Embryophyta</taxon>
        <taxon>Tracheophyta</taxon>
        <taxon>Spermatophyta</taxon>
        <taxon>Magnoliopsida</taxon>
        <taxon>eudicotyledons</taxon>
        <taxon>Gunneridae</taxon>
        <taxon>Pentapetalae</taxon>
        <taxon>asterids</taxon>
        <taxon>campanulids</taxon>
        <taxon>Asterales</taxon>
        <taxon>Asteraceae</taxon>
        <taxon>Carduoideae</taxon>
        <taxon>Cardueae</taxon>
        <taxon>Centaureinae</taxon>
        <taxon>Centaurea</taxon>
    </lineage>
</organism>
<accession>A0AA38S4Y3</accession>
<name>A0AA38S4Y3_9ASTR</name>
<dbReference type="AlphaFoldDB" id="A0AA38S4Y3"/>
<dbReference type="EMBL" id="JARYMX010000139">
    <property type="protein sequence ID" value="KAJ9535734.1"/>
    <property type="molecule type" value="Genomic_DNA"/>
</dbReference>
<sequence length="121" mass="13234">MAKDETSKFHNSIIRKLDSQLWGLLFEISTKEDYIEKAGQSTIIRIAGLGSKRVILMGIKKVATNFSYRMSRDANGTGNPAIRGDPTRTKRGISALVGNGSGMELDFLTLNGDGYNGIRPI</sequence>
<reference evidence="1" key="1">
    <citation type="submission" date="2023-03" db="EMBL/GenBank/DDBJ databases">
        <title>Chromosome-scale reference genome and RAD-based genetic map of yellow starthistle (Centaurea solstitialis) reveal putative structural variation and QTLs associated with invader traits.</title>
        <authorList>
            <person name="Reatini B."/>
            <person name="Cang F.A."/>
            <person name="Jiang Q."/>
            <person name="Mckibben M.T.W."/>
            <person name="Barker M.S."/>
            <person name="Rieseberg L.H."/>
            <person name="Dlugosch K.M."/>
        </authorList>
    </citation>
    <scope>NUCLEOTIDE SEQUENCE</scope>
    <source>
        <strain evidence="1">CAN-66</strain>
        <tissue evidence="1">Leaf</tissue>
    </source>
</reference>
<keyword evidence="2" id="KW-1185">Reference proteome</keyword>
<dbReference type="Gene3D" id="3.40.220.10">
    <property type="entry name" value="Leucine Aminopeptidase, subunit E, domain 1"/>
    <property type="match status" value="1"/>
</dbReference>
<dbReference type="Proteomes" id="UP001172457">
    <property type="component" value="Unassembled WGS sequence"/>
</dbReference>
<dbReference type="InterPro" id="IPR043472">
    <property type="entry name" value="Macro_dom-like"/>
</dbReference>
<protein>
    <submittedName>
        <fullName evidence="1">Uncharacterized protein</fullName>
    </submittedName>
</protein>
<comment type="caution">
    <text evidence="1">The sequence shown here is derived from an EMBL/GenBank/DDBJ whole genome shotgun (WGS) entry which is preliminary data.</text>
</comment>
<evidence type="ECO:0000313" key="1">
    <source>
        <dbReference type="EMBL" id="KAJ9535734.1"/>
    </source>
</evidence>
<gene>
    <name evidence="1" type="ORF">OSB04_un001114</name>
</gene>